<reference evidence="1" key="1">
    <citation type="submission" date="2021-02" db="EMBL/GenBank/DDBJ databases">
        <title>Strain Y2R2, a novel species of the genus Halomonas.</title>
        <authorList>
            <person name="Huang H."/>
        </authorList>
    </citation>
    <scope>NUCLEOTIDE SEQUENCE</scope>
    <source>
        <strain evidence="1">Y2R2</strain>
    </source>
</reference>
<dbReference type="AlphaFoldDB" id="A0A5C1NG54"/>
<keyword evidence="2" id="KW-1185">Reference proteome</keyword>
<dbReference type="EMBL" id="CP038437">
    <property type="protein sequence ID" value="QEM82672.1"/>
    <property type="molecule type" value="Genomic_DNA"/>
</dbReference>
<name>A0A5C1NG54_9GAMM</name>
<sequence length="163" mass="18713">MNIYYREERLCGSSSGNGSEGSWLDRLSMSRRSRAVRDLFPMAEINTVLYNRHNSIGCSVKAPLGNIMWRNEDLWYSLPCGAGAYIPRNISFTDGRRSFYLVVIGETCEARFWPHSALRERDEAEWFSHRPPTFSDIQAIKVSFDALVAHVCKEDELVGRCRL</sequence>
<gene>
    <name evidence="1" type="ORF">E4T21_14790</name>
</gene>
<dbReference type="OrthoDB" id="6260212at2"/>
<dbReference type="Proteomes" id="UP000324285">
    <property type="component" value="Chromosome"/>
</dbReference>
<protein>
    <submittedName>
        <fullName evidence="1">Uncharacterized protein</fullName>
    </submittedName>
</protein>
<evidence type="ECO:0000313" key="1">
    <source>
        <dbReference type="EMBL" id="QEM82672.1"/>
    </source>
</evidence>
<accession>A0A5C1NG54</accession>
<dbReference type="KEGG" id="hbh:E4T21_14790"/>
<proteinExistence type="predicted"/>
<organism evidence="1 2">
    <name type="scientific">Halomonas binhaiensis</name>
    <dbReference type="NCBI Taxonomy" id="2562282"/>
    <lineage>
        <taxon>Bacteria</taxon>
        <taxon>Pseudomonadati</taxon>
        <taxon>Pseudomonadota</taxon>
        <taxon>Gammaproteobacteria</taxon>
        <taxon>Oceanospirillales</taxon>
        <taxon>Halomonadaceae</taxon>
        <taxon>Halomonas</taxon>
    </lineage>
</organism>
<dbReference type="RefSeq" id="WP_149285796.1">
    <property type="nucleotide sequence ID" value="NZ_CP038437.2"/>
</dbReference>
<evidence type="ECO:0000313" key="2">
    <source>
        <dbReference type="Proteomes" id="UP000324285"/>
    </source>
</evidence>